<evidence type="ECO:0000256" key="1">
    <source>
        <dbReference type="ARBA" id="ARBA00022729"/>
    </source>
</evidence>
<organism evidence="3 4">
    <name type="scientific">Paenibacillus vulneris</name>
    <dbReference type="NCBI Taxonomy" id="1133364"/>
    <lineage>
        <taxon>Bacteria</taxon>
        <taxon>Bacillati</taxon>
        <taxon>Bacillota</taxon>
        <taxon>Bacilli</taxon>
        <taxon>Bacillales</taxon>
        <taxon>Paenibacillaceae</taxon>
        <taxon>Paenibacillus</taxon>
    </lineage>
</organism>
<accession>A0ABW3UJ23</accession>
<dbReference type="Gene3D" id="3.40.190.170">
    <property type="entry name" value="Bacterial extracellular solute-binding protein, family 7"/>
    <property type="match status" value="1"/>
</dbReference>
<dbReference type="InterPro" id="IPR018389">
    <property type="entry name" value="DctP_fam"/>
</dbReference>
<evidence type="ECO:0000313" key="4">
    <source>
        <dbReference type="Proteomes" id="UP001597180"/>
    </source>
</evidence>
<dbReference type="PANTHER" id="PTHR33376">
    <property type="match status" value="1"/>
</dbReference>
<evidence type="ECO:0000313" key="3">
    <source>
        <dbReference type="EMBL" id="MFD1220992.1"/>
    </source>
</evidence>
<dbReference type="InterPro" id="IPR004682">
    <property type="entry name" value="TRAP_DctP"/>
</dbReference>
<evidence type="ECO:0000256" key="2">
    <source>
        <dbReference type="SAM" id="SignalP"/>
    </source>
</evidence>
<keyword evidence="1 2" id="KW-0732">Signal</keyword>
<dbReference type="PROSITE" id="PS51257">
    <property type="entry name" value="PROKAR_LIPOPROTEIN"/>
    <property type="match status" value="1"/>
</dbReference>
<feature type="chain" id="PRO_5045811557" evidence="2">
    <location>
        <begin position="23"/>
        <end position="349"/>
    </location>
</feature>
<comment type="caution">
    <text evidence="3">The sequence shown here is derived from an EMBL/GenBank/DDBJ whole genome shotgun (WGS) entry which is preliminary data.</text>
</comment>
<dbReference type="Pfam" id="PF03480">
    <property type="entry name" value="DctP"/>
    <property type="match status" value="1"/>
</dbReference>
<dbReference type="Proteomes" id="UP001597180">
    <property type="component" value="Unassembled WGS sequence"/>
</dbReference>
<dbReference type="CDD" id="cd13603">
    <property type="entry name" value="PBP2_TRAP_Siap_TeaA_like"/>
    <property type="match status" value="1"/>
</dbReference>
<name>A0ABW3UJ23_9BACL</name>
<dbReference type="PANTHER" id="PTHR33376:SF2">
    <property type="entry name" value="DICARBOXYLATE-BINDING PERIPLASMIC PROTEIN"/>
    <property type="match status" value="1"/>
</dbReference>
<dbReference type="InterPro" id="IPR038404">
    <property type="entry name" value="TRAP_DctP_sf"/>
</dbReference>
<keyword evidence="4" id="KW-1185">Reference proteome</keyword>
<dbReference type="PIRSF" id="PIRSF006470">
    <property type="entry name" value="DctB"/>
    <property type="match status" value="1"/>
</dbReference>
<dbReference type="RefSeq" id="WP_345592026.1">
    <property type="nucleotide sequence ID" value="NZ_BAABJG010000029.1"/>
</dbReference>
<sequence>MKHLKKGMGLLLSSLFMVSALAGCGNANGGADGKTAGGTASGDKKIVLKMANITKADSQLSLTLKNIGEELKAKTNGRISPQYFPGGELGNETDMMQQLNTGSIQMAVITTAQLSNSSPAFGAWLMPYLVDTHEQAYKLWTSDESMKLFDTLKNENVVGLGYASSGFRYILGTKPVQSVKDLEGYKLRTTPSPTILDYWNGLKAGPTPMPLTDVYTSLQTGVIKGVDIDSESLASEKLTEIAKYLNADKHMYWAGGILINKDLWNSLSPEDQKLIKDTVLEKTKQNSVDIQKNEDKLLSEAKTKMGLTLNEVKREEYDPVVKSVRETWSKKSPEIAKFLEKADKIKQEK</sequence>
<dbReference type="EMBL" id="JBHTLU010000014">
    <property type="protein sequence ID" value="MFD1220992.1"/>
    <property type="molecule type" value="Genomic_DNA"/>
</dbReference>
<reference evidence="4" key="1">
    <citation type="journal article" date="2019" name="Int. J. Syst. Evol. Microbiol.">
        <title>The Global Catalogue of Microorganisms (GCM) 10K type strain sequencing project: providing services to taxonomists for standard genome sequencing and annotation.</title>
        <authorList>
            <consortium name="The Broad Institute Genomics Platform"/>
            <consortium name="The Broad Institute Genome Sequencing Center for Infectious Disease"/>
            <person name="Wu L."/>
            <person name="Ma J."/>
        </authorList>
    </citation>
    <scope>NUCLEOTIDE SEQUENCE [LARGE SCALE GENOMIC DNA]</scope>
    <source>
        <strain evidence="4">CCUG 53270</strain>
    </source>
</reference>
<gene>
    <name evidence="3" type="ORF">ACFQ4B_12775</name>
</gene>
<feature type="signal peptide" evidence="2">
    <location>
        <begin position="1"/>
        <end position="22"/>
    </location>
</feature>
<proteinExistence type="predicted"/>
<dbReference type="NCBIfam" id="NF037995">
    <property type="entry name" value="TRAP_S1"/>
    <property type="match status" value="1"/>
</dbReference>
<protein>
    <submittedName>
        <fullName evidence="3">TRAP transporter substrate-binding protein</fullName>
    </submittedName>
</protein>